<organism evidence="1">
    <name type="scientific">Salmonella enterica subsp. enterica serovar Aqua</name>
    <dbReference type="NCBI Taxonomy" id="1302615"/>
    <lineage>
        <taxon>Bacteria</taxon>
        <taxon>Pseudomonadati</taxon>
        <taxon>Pseudomonadota</taxon>
        <taxon>Gammaproteobacteria</taxon>
        <taxon>Enterobacterales</taxon>
        <taxon>Enterobacteriaceae</taxon>
        <taxon>Salmonella</taxon>
    </lineage>
</organism>
<accession>A0A5X6ERE1</accession>
<dbReference type="InterPro" id="IPR038241">
    <property type="entry name" value="GhoS_sf"/>
</dbReference>
<dbReference type="InterPro" id="IPR022597">
    <property type="entry name" value="GhoS"/>
</dbReference>
<protein>
    <submittedName>
        <fullName evidence="1">Endoribonuclease GhoS</fullName>
    </submittedName>
</protein>
<dbReference type="AlphaFoldDB" id="A0A5X6ERE1"/>
<comment type="caution">
    <text evidence="1">The sequence shown here is derived from an EMBL/GenBank/DDBJ whole genome shotgun (WGS) entry which is preliminary data.</text>
</comment>
<dbReference type="GO" id="GO:0004521">
    <property type="term" value="F:RNA endonuclease activity"/>
    <property type="evidence" value="ECO:0007669"/>
    <property type="project" value="InterPro"/>
</dbReference>
<sequence>MKQNRISTYIVVFGCSRSLSEIFPLLKSMLLKMNFSTIVADKYGMPRELGANTFSITGKMSIADIEDLIHILCLDLPDFQLELKIVPADEYFTRLYR</sequence>
<evidence type="ECO:0000313" key="1">
    <source>
        <dbReference type="EMBL" id="ECA3795207.1"/>
    </source>
</evidence>
<dbReference type="Gene3D" id="3.30.70.2360">
    <property type="match status" value="1"/>
</dbReference>
<proteinExistence type="predicted"/>
<dbReference type="EMBL" id="AAHUDZ010000069">
    <property type="protein sequence ID" value="ECA3795207.1"/>
    <property type="molecule type" value="Genomic_DNA"/>
</dbReference>
<gene>
    <name evidence="1" type="primary">ghoS</name>
    <name evidence="1" type="ORF">EKG95_26060</name>
</gene>
<name>A0A5X6ERE1_SALET</name>
<dbReference type="Pfam" id="PF11080">
    <property type="entry name" value="GhoS"/>
    <property type="match status" value="1"/>
</dbReference>
<reference evidence="1" key="1">
    <citation type="submission" date="2018-12" db="EMBL/GenBank/DDBJ databases">
        <authorList>
            <person name="Ashton P.M."/>
            <person name="Dallman T."/>
            <person name="Nair S."/>
            <person name="De Pinna E."/>
            <person name="Peters T."/>
            <person name="Grant K."/>
        </authorList>
    </citation>
    <scope>NUCLEOTIDE SEQUENCE</scope>
    <source>
        <strain evidence="1">650060</strain>
    </source>
</reference>